<dbReference type="EMBL" id="CAJRST010011112">
    <property type="protein sequence ID" value="CAG5920582.1"/>
    <property type="molecule type" value="Genomic_DNA"/>
</dbReference>
<evidence type="ECO:0000313" key="5">
    <source>
        <dbReference type="Proteomes" id="UP000677803"/>
    </source>
</evidence>
<dbReference type="InterPro" id="IPR026091">
    <property type="entry name" value="HPS4"/>
</dbReference>
<gene>
    <name evidence="4" type="ORF">MMEN_LOCUS10293</name>
</gene>
<evidence type="ECO:0000256" key="1">
    <source>
        <dbReference type="SAM" id="MobiDB-lite"/>
    </source>
</evidence>
<dbReference type="InterPro" id="IPR043987">
    <property type="entry name" value="CCZ1/INTU/HSP4_longin_1"/>
</dbReference>
<keyword evidence="5" id="KW-1185">Reference proteome</keyword>
<accession>A0A8S4B2U4</accession>
<evidence type="ECO:0000313" key="4">
    <source>
        <dbReference type="EMBL" id="CAG5920582.1"/>
    </source>
</evidence>
<feature type="domain" description="CCZ1/INTU/HPS4 third Longin" evidence="3">
    <location>
        <begin position="426"/>
        <end position="523"/>
    </location>
</feature>
<dbReference type="OrthoDB" id="16754at2759"/>
<dbReference type="GO" id="GO:0005085">
    <property type="term" value="F:guanyl-nucleotide exchange factor activity"/>
    <property type="evidence" value="ECO:0007669"/>
    <property type="project" value="TreeGrafter"/>
</dbReference>
<dbReference type="AlphaFoldDB" id="A0A8S4B2U4"/>
<reference evidence="4" key="1">
    <citation type="submission" date="2021-05" db="EMBL/GenBank/DDBJ databases">
        <authorList>
            <person name="Tigano A."/>
        </authorList>
    </citation>
    <scope>NUCLEOTIDE SEQUENCE</scope>
</reference>
<dbReference type="GO" id="GO:0031267">
    <property type="term" value="F:small GTPase binding"/>
    <property type="evidence" value="ECO:0007669"/>
    <property type="project" value="TreeGrafter"/>
</dbReference>
<dbReference type="Proteomes" id="UP000677803">
    <property type="component" value="Unassembled WGS sequence"/>
</dbReference>
<dbReference type="GO" id="GO:0016192">
    <property type="term" value="P:vesicle-mediated transport"/>
    <property type="evidence" value="ECO:0007669"/>
    <property type="project" value="InterPro"/>
</dbReference>
<organism evidence="4 5">
    <name type="scientific">Menidia menidia</name>
    <name type="common">Atlantic silverside</name>
    <dbReference type="NCBI Taxonomy" id="238744"/>
    <lineage>
        <taxon>Eukaryota</taxon>
        <taxon>Metazoa</taxon>
        <taxon>Chordata</taxon>
        <taxon>Craniata</taxon>
        <taxon>Vertebrata</taxon>
        <taxon>Euteleostomi</taxon>
        <taxon>Actinopterygii</taxon>
        <taxon>Neopterygii</taxon>
        <taxon>Teleostei</taxon>
        <taxon>Neoteleostei</taxon>
        <taxon>Acanthomorphata</taxon>
        <taxon>Ovalentaria</taxon>
        <taxon>Atherinomorphae</taxon>
        <taxon>Atheriniformes</taxon>
        <taxon>Atherinopsidae</taxon>
        <taxon>Menidiinae</taxon>
        <taxon>Menidia</taxon>
    </lineage>
</organism>
<dbReference type="GO" id="GO:0031410">
    <property type="term" value="C:cytoplasmic vesicle"/>
    <property type="evidence" value="ECO:0007669"/>
    <property type="project" value="TreeGrafter"/>
</dbReference>
<dbReference type="PANTHER" id="PTHR14407">
    <property type="entry name" value="HERMANSKY-PUDLAK SYNDROME 4 PROTEIN LIGHT-EAR PROTEIN-RELATED"/>
    <property type="match status" value="1"/>
</dbReference>
<dbReference type="GO" id="GO:0005765">
    <property type="term" value="C:lysosomal membrane"/>
    <property type="evidence" value="ECO:0007669"/>
    <property type="project" value="TreeGrafter"/>
</dbReference>
<dbReference type="Pfam" id="PF19033">
    <property type="entry name" value="Intu_longin_3"/>
    <property type="match status" value="1"/>
</dbReference>
<evidence type="ECO:0000259" key="2">
    <source>
        <dbReference type="Pfam" id="PF19031"/>
    </source>
</evidence>
<feature type="domain" description="CCZ1/INTU/HSP4 first Longin" evidence="2">
    <location>
        <begin position="13"/>
        <end position="90"/>
    </location>
</feature>
<dbReference type="Pfam" id="PF19031">
    <property type="entry name" value="Intu_longin_1"/>
    <property type="match status" value="1"/>
</dbReference>
<proteinExistence type="predicted"/>
<feature type="region of interest" description="Disordered" evidence="1">
    <location>
        <begin position="181"/>
        <end position="330"/>
    </location>
</feature>
<dbReference type="GO" id="GO:0031085">
    <property type="term" value="C:BLOC-3 complex"/>
    <property type="evidence" value="ECO:0007669"/>
    <property type="project" value="TreeGrafter"/>
</dbReference>
<evidence type="ECO:0000259" key="3">
    <source>
        <dbReference type="Pfam" id="PF19033"/>
    </source>
</evidence>
<dbReference type="InterPro" id="IPR043989">
    <property type="entry name" value="CCZ1/INTU/HSP4_longin_3"/>
</dbReference>
<protein>
    <submittedName>
        <fullName evidence="4">(Atlantic silverside) hypothetical protein</fullName>
    </submittedName>
</protein>
<comment type="caution">
    <text evidence="4">The sequence shown here is derived from an EMBL/GenBank/DDBJ whole genome shotgun (WGS) entry which is preliminary data.</text>
</comment>
<feature type="compositionally biased region" description="Pro residues" evidence="1">
    <location>
        <begin position="255"/>
        <end position="264"/>
    </location>
</feature>
<dbReference type="GO" id="GO:0006605">
    <property type="term" value="P:protein targeting"/>
    <property type="evidence" value="ECO:0007669"/>
    <property type="project" value="TreeGrafter"/>
</dbReference>
<dbReference type="PANTHER" id="PTHR14407:SF9">
    <property type="entry name" value="BLOC-3 COMPLEX MEMBER HPS4"/>
    <property type="match status" value="1"/>
</dbReference>
<sequence>MAELLPSGLRRCSYFFLYDGSKVRGEGDLTREGICYFYPEETPLDKQELLCGQLAGVGRCVSELSSSPVRTLRLRRCKFAIRMKEDFFWVDPLLLLKAALILQACQRCPLALAGCILFKGRIVSTQMSPELTMKIVVHESETYSKRSGGPSTVTPPGCAVGSTGVFLTTSELQFLQSAPVDRGFSSSSTPLKDASPKRTRLSRTLSDTPSTESEASYPGSSQSPQKLSFSPHFSESDNSAFSPTPSQNAGGSLSPSPPPPPGPPLTNGTGSPLEDSYYHSFHSNASGGSLLPSEDSSVFEENPRPNGGTVLDYRGAGSGNDQARDDKMEVGGGGACCPGAKGHGAETRPPPPLPCAFDSSEESPLIPMTLYMHRVNSLVLALLVEPHFMSDTVSKEEVYHSSLASLNGLEAHLRNISRGAPAAPGPYTFAHFDCIQSTLTTNVSGRPGGAPEQPFVRATSLLHSHFCNTETLQEAIMRNASAAVYGTRSVAQETYFQQLGGSLRNSGIPNHQDSAFSLPSKARHRLLKHGVNLL</sequence>
<feature type="compositionally biased region" description="Polar residues" evidence="1">
    <location>
        <begin position="202"/>
        <end position="249"/>
    </location>
</feature>
<dbReference type="GO" id="GO:1903232">
    <property type="term" value="P:melanosome assembly"/>
    <property type="evidence" value="ECO:0007669"/>
    <property type="project" value="TreeGrafter"/>
</dbReference>
<name>A0A8S4B2U4_9TELE</name>